<reference evidence="4" key="2">
    <citation type="submission" date="2023-11" db="UniProtKB">
        <authorList>
            <consortium name="WormBaseParasite"/>
        </authorList>
    </citation>
    <scope>IDENTIFICATION</scope>
</reference>
<dbReference type="Pfam" id="PF00071">
    <property type="entry name" value="Ras"/>
    <property type="match status" value="1"/>
</dbReference>
<dbReference type="InterPro" id="IPR001806">
    <property type="entry name" value="Small_GTPase"/>
</dbReference>
<keyword evidence="3" id="KW-1185">Reference proteome</keyword>
<sequence>MCEIPDNCPSQNASVRVKIICLGDSAVGKSKLFERFLMDNYQQHQLSTYALNLYRYYTEIEGKKILVDFWDTAGQERFKSMHTSYYHQAHACIFVFDITRKITYRNLDKWLQDLRENRPDIPCICVANKIDVEVDMTKKTFKFPKKNKMAFYFVSASDGTNVVKAFRDAIRAAVAYKETSTDIIDQIMNELEKTEEGASEASEDISLDQD</sequence>
<dbReference type="SUPFAM" id="SSF52540">
    <property type="entry name" value="P-loop containing nucleoside triphosphate hydrolases"/>
    <property type="match status" value="1"/>
</dbReference>
<dbReference type="SMART" id="SM00174">
    <property type="entry name" value="RHO"/>
    <property type="match status" value="1"/>
</dbReference>
<protein>
    <recommendedName>
        <fullName evidence="5">Rab-like protein 2A</fullName>
    </recommendedName>
</protein>
<reference evidence="3" key="1">
    <citation type="submission" date="2022-06" db="EMBL/GenBank/DDBJ databases">
        <authorList>
            <person name="Berger JAMES D."/>
            <person name="Berger JAMES D."/>
        </authorList>
    </citation>
    <scope>NUCLEOTIDE SEQUENCE [LARGE SCALE GENOMIC DNA]</scope>
</reference>
<evidence type="ECO:0008006" key="5">
    <source>
        <dbReference type="Google" id="ProtNLM"/>
    </source>
</evidence>
<dbReference type="InterPro" id="IPR027417">
    <property type="entry name" value="P-loop_NTPase"/>
</dbReference>
<dbReference type="SMART" id="SM00175">
    <property type="entry name" value="RAB"/>
    <property type="match status" value="1"/>
</dbReference>
<evidence type="ECO:0000313" key="4">
    <source>
        <dbReference type="WBParaSite" id="TREG1_2080.1"/>
    </source>
</evidence>
<organism evidence="3 4">
    <name type="scientific">Trichobilharzia regenti</name>
    <name type="common">Nasal bird schistosome</name>
    <dbReference type="NCBI Taxonomy" id="157069"/>
    <lineage>
        <taxon>Eukaryota</taxon>
        <taxon>Metazoa</taxon>
        <taxon>Spiralia</taxon>
        <taxon>Lophotrochozoa</taxon>
        <taxon>Platyhelminthes</taxon>
        <taxon>Trematoda</taxon>
        <taxon>Digenea</taxon>
        <taxon>Strigeidida</taxon>
        <taxon>Schistosomatoidea</taxon>
        <taxon>Schistosomatidae</taxon>
        <taxon>Trichobilharzia</taxon>
    </lineage>
</organism>
<dbReference type="PANTHER" id="PTHR47978">
    <property type="match status" value="1"/>
</dbReference>
<dbReference type="PRINTS" id="PR00449">
    <property type="entry name" value="RASTRNSFRMNG"/>
</dbReference>
<evidence type="ECO:0000256" key="2">
    <source>
        <dbReference type="ARBA" id="ARBA00022741"/>
    </source>
</evidence>
<dbReference type="WBParaSite" id="TREG1_2080.1">
    <property type="protein sequence ID" value="TREG1_2080.1"/>
    <property type="gene ID" value="TREG1_2080"/>
</dbReference>
<dbReference type="Proteomes" id="UP000050795">
    <property type="component" value="Unassembled WGS sequence"/>
</dbReference>
<dbReference type="AlphaFoldDB" id="A0AA85JAV5"/>
<dbReference type="InterPro" id="IPR005225">
    <property type="entry name" value="Small_GTP-bd"/>
</dbReference>
<dbReference type="Gene3D" id="3.40.50.300">
    <property type="entry name" value="P-loop containing nucleotide triphosphate hydrolases"/>
    <property type="match status" value="1"/>
</dbReference>
<dbReference type="SMART" id="SM00173">
    <property type="entry name" value="RAS"/>
    <property type="match status" value="1"/>
</dbReference>
<comment type="similarity">
    <text evidence="1">Belongs to the small GTPase superfamily. Rab family.</text>
</comment>
<dbReference type="GO" id="GO:0003924">
    <property type="term" value="F:GTPase activity"/>
    <property type="evidence" value="ECO:0007669"/>
    <property type="project" value="InterPro"/>
</dbReference>
<keyword evidence="2" id="KW-0547">Nucleotide-binding</keyword>
<name>A0AA85JAV5_TRIRE</name>
<evidence type="ECO:0000313" key="3">
    <source>
        <dbReference type="Proteomes" id="UP000050795"/>
    </source>
</evidence>
<dbReference type="PROSITE" id="PS51419">
    <property type="entry name" value="RAB"/>
    <property type="match status" value="1"/>
</dbReference>
<dbReference type="FunFam" id="3.40.50.300:FF:001656">
    <property type="entry name" value="Rab11B GTPase, putative"/>
    <property type="match status" value="1"/>
</dbReference>
<accession>A0AA85JAV5</accession>
<proteinExistence type="inferred from homology"/>
<evidence type="ECO:0000256" key="1">
    <source>
        <dbReference type="ARBA" id="ARBA00006270"/>
    </source>
</evidence>
<dbReference type="GO" id="GO:0005525">
    <property type="term" value="F:GTP binding"/>
    <property type="evidence" value="ECO:0007669"/>
    <property type="project" value="InterPro"/>
</dbReference>
<dbReference type="SMART" id="SM00176">
    <property type="entry name" value="RAN"/>
    <property type="match status" value="1"/>
</dbReference>
<dbReference type="NCBIfam" id="TIGR00231">
    <property type="entry name" value="small_GTP"/>
    <property type="match status" value="1"/>
</dbReference>